<dbReference type="PANTHER" id="PTHR39339:SF1">
    <property type="entry name" value="CHAD DOMAIN-CONTAINING PROTEIN"/>
    <property type="match status" value="1"/>
</dbReference>
<gene>
    <name evidence="2" type="ORF">SAMN04489727_4543</name>
</gene>
<proteinExistence type="predicted"/>
<dbReference type="RefSeq" id="WP_091310560.1">
    <property type="nucleotide sequence ID" value="NZ_FNSO01000004.1"/>
</dbReference>
<dbReference type="Proteomes" id="UP000199622">
    <property type="component" value="Unassembled WGS sequence"/>
</dbReference>
<keyword evidence="3" id="KW-1185">Reference proteome</keyword>
<feature type="domain" description="CHAD" evidence="1">
    <location>
        <begin position="99"/>
        <end position="329"/>
    </location>
</feature>
<dbReference type="AlphaFoldDB" id="A0A1H4U8W7"/>
<dbReference type="PROSITE" id="PS51708">
    <property type="entry name" value="CHAD"/>
    <property type="match status" value="1"/>
</dbReference>
<dbReference type="OrthoDB" id="9777271at2"/>
<dbReference type="Gene3D" id="1.40.20.10">
    <property type="entry name" value="CHAD domain"/>
    <property type="match status" value="2"/>
</dbReference>
<dbReference type="EMBL" id="FNSO01000004">
    <property type="protein sequence ID" value="SEC65030.1"/>
    <property type="molecule type" value="Genomic_DNA"/>
</dbReference>
<evidence type="ECO:0000313" key="3">
    <source>
        <dbReference type="Proteomes" id="UP000199622"/>
    </source>
</evidence>
<reference evidence="3" key="1">
    <citation type="submission" date="2016-10" db="EMBL/GenBank/DDBJ databases">
        <authorList>
            <person name="Varghese N."/>
            <person name="Submissions S."/>
        </authorList>
    </citation>
    <scope>NUCLEOTIDE SEQUENCE [LARGE SCALE GENOMIC DNA]</scope>
    <source>
        <strain evidence="3">DSM 44544</strain>
    </source>
</reference>
<sequence>MSATVTSLHETEFFDTDSLRLLRHNLTLGIQDGRWCLDTADGPISMAGSDRGVPPTLSRLVRAYTRDDQLVPVARLRGGREDLRARLGDRIAVPARPHDGSARGVVLEYVRAQIAALAAADLAVRRGMPDSVHRLRVAARRLRGVFTAYAPVLGGRKLLKEFGGALRWLGGELAPAQLADDTGAPVPQALDSYRYVQLLNALDVLEVVLSEQPRRDRPKAARRPAAKVLPPLARAVAEEVDGRVAALPAAPDQERAVLDVQKAVERLRYALEAGAPVMPVDAEALRAFQRLLGDFQDSVVAGEHLRVRKSWRDLRRDLRPLWTCSGEGT</sequence>
<dbReference type="STRING" id="208445.SAMN04489727_4543"/>
<dbReference type="Pfam" id="PF05235">
    <property type="entry name" value="CHAD"/>
    <property type="match status" value="1"/>
</dbReference>
<dbReference type="SMART" id="SM00880">
    <property type="entry name" value="CHAD"/>
    <property type="match status" value="1"/>
</dbReference>
<dbReference type="InterPro" id="IPR007899">
    <property type="entry name" value="CHAD_dom"/>
</dbReference>
<evidence type="ECO:0000259" key="1">
    <source>
        <dbReference type="PROSITE" id="PS51708"/>
    </source>
</evidence>
<name>A0A1H4U8W7_9PSEU</name>
<dbReference type="InterPro" id="IPR038186">
    <property type="entry name" value="CHAD_dom_sf"/>
</dbReference>
<protein>
    <submittedName>
        <fullName evidence="2">CHAD domain-containing protein</fullName>
    </submittedName>
</protein>
<organism evidence="2 3">
    <name type="scientific">Amycolatopsis tolypomycina</name>
    <dbReference type="NCBI Taxonomy" id="208445"/>
    <lineage>
        <taxon>Bacteria</taxon>
        <taxon>Bacillati</taxon>
        <taxon>Actinomycetota</taxon>
        <taxon>Actinomycetes</taxon>
        <taxon>Pseudonocardiales</taxon>
        <taxon>Pseudonocardiaceae</taxon>
        <taxon>Amycolatopsis</taxon>
    </lineage>
</organism>
<dbReference type="PANTHER" id="PTHR39339">
    <property type="entry name" value="SLR1444 PROTEIN"/>
    <property type="match status" value="1"/>
</dbReference>
<accession>A0A1H4U8W7</accession>
<evidence type="ECO:0000313" key="2">
    <source>
        <dbReference type="EMBL" id="SEC65030.1"/>
    </source>
</evidence>